<dbReference type="InterPro" id="IPR050204">
    <property type="entry name" value="AraC_XylS_family_regulators"/>
</dbReference>
<keyword evidence="3" id="KW-0804">Transcription</keyword>
<dbReference type="SMART" id="SM00342">
    <property type="entry name" value="HTH_ARAC"/>
    <property type="match status" value="1"/>
</dbReference>
<dbReference type="PROSITE" id="PS01124">
    <property type="entry name" value="HTH_ARAC_FAMILY_2"/>
    <property type="match status" value="1"/>
</dbReference>
<dbReference type="SUPFAM" id="SSF46689">
    <property type="entry name" value="Homeodomain-like"/>
    <property type="match status" value="2"/>
</dbReference>
<reference evidence="5 6" key="1">
    <citation type="submission" date="2018-09" db="EMBL/GenBank/DDBJ databases">
        <authorList>
            <person name="Zhu H."/>
        </authorList>
    </citation>
    <scope>NUCLEOTIDE SEQUENCE [LARGE SCALE GENOMIC DNA]</scope>
    <source>
        <strain evidence="5 6">K1W22B-8</strain>
    </source>
</reference>
<dbReference type="InterPro" id="IPR018060">
    <property type="entry name" value="HTH_AraC"/>
</dbReference>
<evidence type="ECO:0000256" key="1">
    <source>
        <dbReference type="ARBA" id="ARBA00023015"/>
    </source>
</evidence>
<organism evidence="5 6">
    <name type="scientific">Oleomonas cavernae</name>
    <dbReference type="NCBI Taxonomy" id="2320859"/>
    <lineage>
        <taxon>Bacteria</taxon>
        <taxon>Pseudomonadati</taxon>
        <taxon>Pseudomonadota</taxon>
        <taxon>Alphaproteobacteria</taxon>
        <taxon>Acetobacterales</taxon>
        <taxon>Acetobacteraceae</taxon>
        <taxon>Oleomonas</taxon>
    </lineage>
</organism>
<protein>
    <submittedName>
        <fullName evidence="5">AraC family transcriptional regulator</fullName>
    </submittedName>
</protein>
<dbReference type="Gene3D" id="1.10.10.60">
    <property type="entry name" value="Homeodomain-like"/>
    <property type="match status" value="2"/>
</dbReference>
<dbReference type="InterPro" id="IPR020449">
    <property type="entry name" value="Tscrpt_reg_AraC-type_HTH"/>
</dbReference>
<comment type="caution">
    <text evidence="5">The sequence shown here is derived from an EMBL/GenBank/DDBJ whole genome shotgun (WGS) entry which is preliminary data.</text>
</comment>
<evidence type="ECO:0000256" key="2">
    <source>
        <dbReference type="ARBA" id="ARBA00023125"/>
    </source>
</evidence>
<keyword evidence="2" id="KW-0238">DNA-binding</keyword>
<dbReference type="PRINTS" id="PR00032">
    <property type="entry name" value="HTHARAC"/>
</dbReference>
<dbReference type="EMBL" id="QYUK01000011">
    <property type="protein sequence ID" value="RJF88817.1"/>
    <property type="molecule type" value="Genomic_DNA"/>
</dbReference>
<dbReference type="PANTHER" id="PTHR46796">
    <property type="entry name" value="HTH-TYPE TRANSCRIPTIONAL ACTIVATOR RHAS-RELATED"/>
    <property type="match status" value="1"/>
</dbReference>
<dbReference type="RefSeq" id="WP_119779689.1">
    <property type="nucleotide sequence ID" value="NZ_QYUK01000011.1"/>
</dbReference>
<evidence type="ECO:0000313" key="5">
    <source>
        <dbReference type="EMBL" id="RJF88817.1"/>
    </source>
</evidence>
<sequence>MKQTGSTSEAIISDVLGRAPDAQIGSVKDGFVLSRWRQFVGAYNLPALPEPLFVVHLAGKPSVRHWDRDMWSEAWSVPGCATIVPAGLPTGWLVDGELDVVTLSVSPGGLDAAPPLDQVTRMKFAFSDPLGVALTKQVLAEIYAPVSAQRDAYVGALVSALKAHVLRAGETANSTDIPVSAFSSYRIHKILNAILSHPEEDHSLEKLAAVAGVTAPHFCRVFKSATGQSPHQYVMMARLNKAQQMLEQSQLSIGLVAEQLGFTSQSHFCRAFHKFTGTTPSEYRVRTLQTVL</sequence>
<dbReference type="Pfam" id="PF12833">
    <property type="entry name" value="HTH_18"/>
    <property type="match status" value="1"/>
</dbReference>
<feature type="domain" description="HTH araC/xylS-type" evidence="4">
    <location>
        <begin position="188"/>
        <end position="286"/>
    </location>
</feature>
<proteinExistence type="predicted"/>
<keyword evidence="1" id="KW-0805">Transcription regulation</keyword>
<accession>A0A418WFM1</accession>
<evidence type="ECO:0000259" key="4">
    <source>
        <dbReference type="PROSITE" id="PS01124"/>
    </source>
</evidence>
<dbReference type="GO" id="GO:0003700">
    <property type="term" value="F:DNA-binding transcription factor activity"/>
    <property type="evidence" value="ECO:0007669"/>
    <property type="project" value="InterPro"/>
</dbReference>
<evidence type="ECO:0000256" key="3">
    <source>
        <dbReference type="ARBA" id="ARBA00023163"/>
    </source>
</evidence>
<dbReference type="PANTHER" id="PTHR46796:SF6">
    <property type="entry name" value="ARAC SUBFAMILY"/>
    <property type="match status" value="1"/>
</dbReference>
<gene>
    <name evidence="5" type="ORF">D3874_19020</name>
</gene>
<evidence type="ECO:0000313" key="6">
    <source>
        <dbReference type="Proteomes" id="UP000284605"/>
    </source>
</evidence>
<dbReference type="InterPro" id="IPR009057">
    <property type="entry name" value="Homeodomain-like_sf"/>
</dbReference>
<keyword evidence="6" id="KW-1185">Reference proteome</keyword>
<dbReference type="OrthoDB" id="110167at2"/>
<name>A0A418WFM1_9PROT</name>
<dbReference type="Proteomes" id="UP000284605">
    <property type="component" value="Unassembled WGS sequence"/>
</dbReference>
<dbReference type="GO" id="GO:0043565">
    <property type="term" value="F:sequence-specific DNA binding"/>
    <property type="evidence" value="ECO:0007669"/>
    <property type="project" value="InterPro"/>
</dbReference>
<dbReference type="AlphaFoldDB" id="A0A418WFM1"/>